<dbReference type="PANTHER" id="PTHR19302">
    <property type="entry name" value="GAMMA TUBULIN COMPLEX PROTEIN"/>
    <property type="match status" value="1"/>
</dbReference>
<evidence type="ECO:0000313" key="6">
    <source>
        <dbReference type="Proteomes" id="UP001163046"/>
    </source>
</evidence>
<keyword evidence="2 4" id="KW-0493">Microtubule</keyword>
<dbReference type="GO" id="GO:0000930">
    <property type="term" value="C:gamma-tubulin complex"/>
    <property type="evidence" value="ECO:0007669"/>
    <property type="project" value="TreeGrafter"/>
</dbReference>
<dbReference type="Proteomes" id="UP001163046">
    <property type="component" value="Unassembled WGS sequence"/>
</dbReference>
<evidence type="ECO:0000313" key="5">
    <source>
        <dbReference type="EMBL" id="KAJ7388874.1"/>
    </source>
</evidence>
<accession>A0A9X0D8K1</accession>
<protein>
    <recommendedName>
        <fullName evidence="4">Gamma-tubulin complex component</fullName>
    </recommendedName>
</protein>
<dbReference type="GO" id="GO:0051321">
    <property type="term" value="P:meiotic cell cycle"/>
    <property type="evidence" value="ECO:0007669"/>
    <property type="project" value="TreeGrafter"/>
</dbReference>
<evidence type="ECO:0000256" key="1">
    <source>
        <dbReference type="ARBA" id="ARBA00022490"/>
    </source>
</evidence>
<dbReference type="EMBL" id="MU825448">
    <property type="protein sequence ID" value="KAJ7388874.1"/>
    <property type="molecule type" value="Genomic_DNA"/>
</dbReference>
<dbReference type="PANTHER" id="PTHR19302:SF70">
    <property type="entry name" value="GAMMA-TUBULIN COMPLEX COMPONENT 6"/>
    <property type="match status" value="1"/>
</dbReference>
<name>A0A9X0D8K1_9CNID</name>
<evidence type="ECO:0000256" key="3">
    <source>
        <dbReference type="ARBA" id="ARBA00023212"/>
    </source>
</evidence>
<dbReference type="GO" id="GO:0000278">
    <property type="term" value="P:mitotic cell cycle"/>
    <property type="evidence" value="ECO:0007669"/>
    <property type="project" value="TreeGrafter"/>
</dbReference>
<evidence type="ECO:0000256" key="2">
    <source>
        <dbReference type="ARBA" id="ARBA00022701"/>
    </source>
</evidence>
<dbReference type="GO" id="GO:0007020">
    <property type="term" value="P:microtubule nucleation"/>
    <property type="evidence" value="ECO:0007669"/>
    <property type="project" value="InterPro"/>
</dbReference>
<comment type="similarity">
    <text evidence="4">Belongs to the TUBGCP family.</text>
</comment>
<dbReference type="OrthoDB" id="775571at2759"/>
<dbReference type="GO" id="GO:0051011">
    <property type="term" value="F:microtubule minus-end binding"/>
    <property type="evidence" value="ECO:0007669"/>
    <property type="project" value="TreeGrafter"/>
</dbReference>
<dbReference type="GO" id="GO:0043015">
    <property type="term" value="F:gamma-tubulin binding"/>
    <property type="evidence" value="ECO:0007669"/>
    <property type="project" value="InterPro"/>
</dbReference>
<reference evidence="5" key="1">
    <citation type="submission" date="2023-01" db="EMBL/GenBank/DDBJ databases">
        <title>Genome assembly of the deep-sea coral Lophelia pertusa.</title>
        <authorList>
            <person name="Herrera S."/>
            <person name="Cordes E."/>
        </authorList>
    </citation>
    <scope>NUCLEOTIDE SEQUENCE</scope>
    <source>
        <strain evidence="5">USNM1676648</strain>
        <tissue evidence="5">Polyp</tissue>
    </source>
</reference>
<evidence type="ECO:0000256" key="4">
    <source>
        <dbReference type="RuleBase" id="RU363050"/>
    </source>
</evidence>
<keyword evidence="6" id="KW-1185">Reference proteome</keyword>
<keyword evidence="1 4" id="KW-0963">Cytoplasm</keyword>
<comment type="caution">
    <text evidence="5">The sequence shown here is derived from an EMBL/GenBank/DDBJ whole genome shotgun (WGS) entry which is preliminary data.</text>
</comment>
<organism evidence="5 6">
    <name type="scientific">Desmophyllum pertusum</name>
    <dbReference type="NCBI Taxonomy" id="174260"/>
    <lineage>
        <taxon>Eukaryota</taxon>
        <taxon>Metazoa</taxon>
        <taxon>Cnidaria</taxon>
        <taxon>Anthozoa</taxon>
        <taxon>Hexacorallia</taxon>
        <taxon>Scleractinia</taxon>
        <taxon>Caryophylliina</taxon>
        <taxon>Caryophylliidae</taxon>
        <taxon>Desmophyllum</taxon>
    </lineage>
</organism>
<dbReference type="AlphaFoldDB" id="A0A9X0D8K1"/>
<sequence length="140" mass="15414">MAAIGTDLYSAQQVCNSPTGHSAGLVLQAFLGAVRNYLQCYRATVLSVQVSSVRSPLMLSFGFENLGRQLRFLANVCMCSQAFKKAPDDPKPKFPIGVKLLTYLYQLCLEHSSSQSYPILLSLLKTQCVAIHHVRSELGF</sequence>
<keyword evidence="3 4" id="KW-0206">Cytoskeleton</keyword>
<comment type="subcellular location">
    <subcellularLocation>
        <location evidence="4">Cytoplasm</location>
        <location evidence="4">Cytoskeleton</location>
        <location evidence="4">Microtubule organizing center</location>
    </subcellularLocation>
</comment>
<dbReference type="InterPro" id="IPR007259">
    <property type="entry name" value="GCP"/>
</dbReference>
<dbReference type="GO" id="GO:0000922">
    <property type="term" value="C:spindle pole"/>
    <property type="evidence" value="ECO:0007669"/>
    <property type="project" value="InterPro"/>
</dbReference>
<gene>
    <name evidence="5" type="ORF">OS493_035214</name>
</gene>
<dbReference type="GO" id="GO:0005874">
    <property type="term" value="C:microtubule"/>
    <property type="evidence" value="ECO:0007669"/>
    <property type="project" value="UniProtKB-KW"/>
</dbReference>
<dbReference type="GO" id="GO:0051225">
    <property type="term" value="P:spindle assembly"/>
    <property type="evidence" value="ECO:0007669"/>
    <property type="project" value="TreeGrafter"/>
</dbReference>
<dbReference type="GO" id="GO:0031122">
    <property type="term" value="P:cytoplasmic microtubule organization"/>
    <property type="evidence" value="ECO:0007669"/>
    <property type="project" value="TreeGrafter"/>
</dbReference>
<proteinExistence type="inferred from homology"/>